<dbReference type="GO" id="GO:0003677">
    <property type="term" value="F:DNA binding"/>
    <property type="evidence" value="ECO:0007669"/>
    <property type="project" value="UniProtKB-KW"/>
</dbReference>
<dbReference type="SUPFAM" id="SSF89447">
    <property type="entry name" value="AbrB/MazE/MraZ-like"/>
    <property type="match status" value="1"/>
</dbReference>
<proteinExistence type="predicted"/>
<dbReference type="InterPro" id="IPR037914">
    <property type="entry name" value="SpoVT-AbrB_sf"/>
</dbReference>
<evidence type="ECO:0000313" key="1">
    <source>
        <dbReference type="EMBL" id="WEK47283.1"/>
    </source>
</evidence>
<sequence>MGKDNQVNEERRAFNLQRVFGSAPWLKTIDKQRHKTKVFRSGNSLAVRIPAGTKLTAGMEMELVVEDGQFLAYEPAEQPKRKFNIAKVAGSATDLKLINDEDRAFVERSLWWNGSDEGREEA</sequence>
<reference evidence="1" key="1">
    <citation type="submission" date="2023-03" db="EMBL/GenBank/DDBJ databases">
        <title>Andean soil-derived lignocellulolytic bacterial consortium as a source of novel taxa and putative plastic-active enzymes.</title>
        <authorList>
            <person name="Diaz-Garcia L."/>
            <person name="Chuvochina M."/>
            <person name="Feuerriegel G."/>
            <person name="Bunk B."/>
            <person name="Sproer C."/>
            <person name="Streit W.R."/>
            <person name="Rodriguez L.M."/>
            <person name="Overmann J."/>
            <person name="Jimenez D.J."/>
        </authorList>
    </citation>
    <scope>NUCLEOTIDE SEQUENCE</scope>
    <source>
        <strain evidence="1">MAG 26</strain>
    </source>
</reference>
<gene>
    <name evidence="1" type="ORF">P0Y56_03080</name>
</gene>
<dbReference type="Gene3D" id="2.10.260.10">
    <property type="match status" value="1"/>
</dbReference>
<name>A0AAJ5X800_9SPHN</name>
<dbReference type="AlphaFoldDB" id="A0AAJ5X800"/>
<organism evidence="1 2">
    <name type="scientific">Candidatus Andeanibacterium colombiense</name>
    <dbReference type="NCBI Taxonomy" id="3121345"/>
    <lineage>
        <taxon>Bacteria</taxon>
        <taxon>Pseudomonadati</taxon>
        <taxon>Pseudomonadota</taxon>
        <taxon>Alphaproteobacteria</taxon>
        <taxon>Sphingomonadales</taxon>
        <taxon>Sphingomonadaceae</taxon>
        <taxon>Candidatus Andeanibacterium</taxon>
    </lineage>
</organism>
<dbReference type="EMBL" id="CP119316">
    <property type="protein sequence ID" value="WEK47283.1"/>
    <property type="molecule type" value="Genomic_DNA"/>
</dbReference>
<protein>
    <submittedName>
        <fullName evidence="1">AbrB/MazE/SpoVT family DNA-binding domain-containing protein</fullName>
    </submittedName>
</protein>
<dbReference type="Proteomes" id="UP001218362">
    <property type="component" value="Chromosome"/>
</dbReference>
<keyword evidence="1" id="KW-0238">DNA-binding</keyword>
<accession>A0AAJ5X800</accession>
<evidence type="ECO:0000313" key="2">
    <source>
        <dbReference type="Proteomes" id="UP001218362"/>
    </source>
</evidence>
<dbReference type="KEGG" id="acob:P0Y56_03080"/>